<dbReference type="SUPFAM" id="SSF143422">
    <property type="entry name" value="Transposase IS200-like"/>
    <property type="match status" value="1"/>
</dbReference>
<evidence type="ECO:0008006" key="3">
    <source>
        <dbReference type="Google" id="ProtNLM"/>
    </source>
</evidence>
<dbReference type="GO" id="GO:0003677">
    <property type="term" value="F:DNA binding"/>
    <property type="evidence" value="ECO:0007669"/>
    <property type="project" value="InterPro"/>
</dbReference>
<sequence>MWQRNYYEHVIRNEQELNKIREYIINNPLKWLLDRENPDRQGSDQLEDEIFKIKALK</sequence>
<dbReference type="Gene3D" id="3.30.70.1290">
    <property type="entry name" value="Transposase IS200-like"/>
    <property type="match status" value="1"/>
</dbReference>
<evidence type="ECO:0000313" key="1">
    <source>
        <dbReference type="EMBL" id="ODS32916.1"/>
    </source>
</evidence>
<organism evidence="1 2">
    <name type="scientific">Candidatus Scalindua rubra</name>
    <dbReference type="NCBI Taxonomy" id="1872076"/>
    <lineage>
        <taxon>Bacteria</taxon>
        <taxon>Pseudomonadati</taxon>
        <taxon>Planctomycetota</taxon>
        <taxon>Candidatus Brocadiia</taxon>
        <taxon>Candidatus Brocadiales</taxon>
        <taxon>Candidatus Scalinduaceae</taxon>
        <taxon>Candidatus Scalindua</taxon>
    </lineage>
</organism>
<reference evidence="1 2" key="1">
    <citation type="submission" date="2016-07" db="EMBL/GenBank/DDBJ databases">
        <title>Draft genome of Scalindua rubra, obtained from a brine-seawater interface in the Red Sea, sheds light on salt adaptation in anammox bacteria.</title>
        <authorList>
            <person name="Speth D.R."/>
            <person name="Lagkouvardos I."/>
            <person name="Wang Y."/>
            <person name="Qian P.-Y."/>
            <person name="Dutilh B.E."/>
            <person name="Jetten M.S."/>
        </authorList>
    </citation>
    <scope>NUCLEOTIDE SEQUENCE [LARGE SCALE GENOMIC DNA]</scope>
    <source>
        <strain evidence="1">BSI-1</strain>
    </source>
</reference>
<proteinExistence type="predicted"/>
<dbReference type="EMBL" id="MAYW01000044">
    <property type="protein sequence ID" value="ODS32916.1"/>
    <property type="molecule type" value="Genomic_DNA"/>
</dbReference>
<dbReference type="GO" id="GO:0006313">
    <property type="term" value="P:DNA transposition"/>
    <property type="evidence" value="ECO:0007669"/>
    <property type="project" value="InterPro"/>
</dbReference>
<accession>A0A1E3XBB2</accession>
<dbReference type="GO" id="GO:0004803">
    <property type="term" value="F:transposase activity"/>
    <property type="evidence" value="ECO:0007669"/>
    <property type="project" value="InterPro"/>
</dbReference>
<protein>
    <recommendedName>
        <fullName evidence="3">Transposase IS200-like domain-containing protein</fullName>
    </recommendedName>
</protein>
<evidence type="ECO:0000313" key="2">
    <source>
        <dbReference type="Proteomes" id="UP000094056"/>
    </source>
</evidence>
<dbReference type="InterPro" id="IPR036515">
    <property type="entry name" value="Transposase_17_sf"/>
</dbReference>
<gene>
    <name evidence="1" type="ORF">SCARUB_01968</name>
</gene>
<dbReference type="AlphaFoldDB" id="A0A1E3XBB2"/>
<comment type="caution">
    <text evidence="1">The sequence shown here is derived from an EMBL/GenBank/DDBJ whole genome shotgun (WGS) entry which is preliminary data.</text>
</comment>
<name>A0A1E3XBB2_9BACT</name>
<dbReference type="Proteomes" id="UP000094056">
    <property type="component" value="Unassembled WGS sequence"/>
</dbReference>
<dbReference type="PATRIC" id="fig|1872076.5.peg.2322"/>